<evidence type="ECO:0000256" key="7">
    <source>
        <dbReference type="ARBA" id="ARBA00022824"/>
    </source>
</evidence>
<dbReference type="UniPathway" id="UPA00378"/>
<comment type="similarity">
    <text evidence="3 10">Belongs to the ALG6/ALG8 glucosyltransferase family.</text>
</comment>
<dbReference type="EMBL" id="CP014585">
    <property type="protein sequence ID" value="ANZ75984.1"/>
    <property type="molecule type" value="Genomic_DNA"/>
</dbReference>
<feature type="transmembrane region" description="Helical" evidence="10">
    <location>
        <begin position="263"/>
        <end position="286"/>
    </location>
</feature>
<accession>A0A1B2JD38</accession>
<evidence type="ECO:0000256" key="8">
    <source>
        <dbReference type="ARBA" id="ARBA00022989"/>
    </source>
</evidence>
<feature type="transmembrane region" description="Helical" evidence="10">
    <location>
        <begin position="361"/>
        <end position="381"/>
    </location>
</feature>
<feature type="transmembrane region" description="Helical" evidence="10">
    <location>
        <begin position="512"/>
        <end position="532"/>
    </location>
</feature>
<gene>
    <name evidence="11" type="primary">ALG6</name>
    <name evidence="11" type="ORF">ATY40_BA7502619</name>
</gene>
<feature type="transmembrane region" description="Helical" evidence="10">
    <location>
        <begin position="239"/>
        <end position="256"/>
    </location>
</feature>
<name>A0A1B2JD38_PICPA</name>
<dbReference type="PANTHER" id="PTHR12413:SF1">
    <property type="entry name" value="DOLICHYL PYROPHOSPHATE MAN9GLCNAC2 ALPHA-1,3-GLUCOSYLTRANSFERASE"/>
    <property type="match status" value="1"/>
</dbReference>
<dbReference type="GO" id="GO:0042281">
    <property type="term" value="F:dolichyl pyrophosphate Man9GlcNAc2 alpha-1,3-glucosyltransferase activity"/>
    <property type="evidence" value="ECO:0007669"/>
    <property type="project" value="TreeGrafter"/>
</dbReference>
<keyword evidence="12" id="KW-1185">Reference proteome</keyword>
<evidence type="ECO:0000313" key="12">
    <source>
        <dbReference type="Proteomes" id="UP000094565"/>
    </source>
</evidence>
<evidence type="ECO:0000256" key="6">
    <source>
        <dbReference type="ARBA" id="ARBA00022692"/>
    </source>
</evidence>
<feature type="transmembrane region" description="Helical" evidence="10">
    <location>
        <begin position="480"/>
        <end position="503"/>
    </location>
</feature>
<evidence type="ECO:0000256" key="3">
    <source>
        <dbReference type="ARBA" id="ARBA00008715"/>
    </source>
</evidence>
<dbReference type="AlphaFoldDB" id="A0A1B2JD38"/>
<reference evidence="11 12" key="1">
    <citation type="submission" date="2016-02" db="EMBL/GenBank/DDBJ databases">
        <title>Comparative genomic and transcriptomic foundation for Pichia pastoris.</title>
        <authorList>
            <person name="Love K.R."/>
            <person name="Shah K.A."/>
            <person name="Whittaker C.A."/>
            <person name="Wu J."/>
            <person name="Bartlett M.C."/>
            <person name="Ma D."/>
            <person name="Leeson R.L."/>
            <person name="Priest M."/>
            <person name="Young S.K."/>
            <person name="Love J.C."/>
        </authorList>
    </citation>
    <scope>NUCLEOTIDE SEQUENCE [LARGE SCALE GENOMIC DNA]</scope>
    <source>
        <strain evidence="11 12">ATCC 28485</strain>
    </source>
</reference>
<sequence>MPHRRTPSNNLLYAKVPGTSFENSPVFDFLSPFGPAPNQWVARYIIIIFAILIRLAVGLGSYSGFNTPPMFGDFEAQRHWMEITQHLSIDKWYFYDLQYWGLDYPPLTAFHSYFFGKLGSFINPAWFALDVSRGFESVDLKSYMRATAILSELLCFIPAVIWYCRWMGLNYFNQNAIEQTIIASAILFNPSLIIIDHGHFQYNSVMLGFALLSILNLLYDNFALSAIFFVLSISFKQMALYYSPIMFFYMLSLSCWPLKNFNLLRLATISIAVVLTFATLLLPFVLVDGMSQIGQILFRVFPFSRGLFEDKVANFWCTTNILVKYKQLFTDKTLTRISLVATLVAISPSCFIIFTHPKKVLLPWAFAACSWAFYLFSFQVHEKSVLVPLMPTTLLLVEKDLDIISMVCWISNIAFFSMWPLLKRDGLALEYFVLGVLSNWLIGNLNWISKWLLPSFLIPGPTLSKKVPKRETKTVVHTHWFWGSVTFVSYLGATVIQLVDWLYVPPAKYPDLWVILNTTLSFACFGLFWLWINYNLYILRDFKLKDA</sequence>
<dbReference type="EC" id="2.4.1.-" evidence="10"/>
<feature type="transmembrane region" description="Helical" evidence="10">
    <location>
        <begin position="41"/>
        <end position="62"/>
    </location>
</feature>
<dbReference type="GO" id="GO:0005789">
    <property type="term" value="C:endoplasmic reticulum membrane"/>
    <property type="evidence" value="ECO:0007669"/>
    <property type="project" value="UniProtKB-SubCell"/>
</dbReference>
<evidence type="ECO:0000256" key="1">
    <source>
        <dbReference type="ARBA" id="ARBA00004477"/>
    </source>
</evidence>
<keyword evidence="4 10" id="KW-0328">Glycosyltransferase</keyword>
<comment type="pathway">
    <text evidence="2 10">Protein modification; protein glycosylation.</text>
</comment>
<evidence type="ECO:0000256" key="9">
    <source>
        <dbReference type="ARBA" id="ARBA00023136"/>
    </source>
</evidence>
<keyword evidence="5 10" id="KW-0808">Transferase</keyword>
<dbReference type="OrthoDB" id="5589195at2759"/>
<dbReference type="Pfam" id="PF03155">
    <property type="entry name" value="Alg6_Alg8"/>
    <property type="match status" value="1"/>
</dbReference>
<evidence type="ECO:0000256" key="2">
    <source>
        <dbReference type="ARBA" id="ARBA00004922"/>
    </source>
</evidence>
<feature type="transmembrane region" description="Helical" evidence="10">
    <location>
        <begin position="401"/>
        <end position="422"/>
    </location>
</feature>
<dbReference type="Proteomes" id="UP000094565">
    <property type="component" value="Chromosome 2"/>
</dbReference>
<evidence type="ECO:0000313" key="11">
    <source>
        <dbReference type="EMBL" id="ANZ75984.1"/>
    </source>
</evidence>
<dbReference type="PANTHER" id="PTHR12413">
    <property type="entry name" value="DOLICHYL GLYCOSYLTRANSFERASE"/>
    <property type="match status" value="1"/>
</dbReference>
<feature type="transmembrane region" description="Helical" evidence="10">
    <location>
        <begin position="207"/>
        <end position="233"/>
    </location>
</feature>
<feature type="transmembrane region" description="Helical" evidence="10">
    <location>
        <begin position="143"/>
        <end position="164"/>
    </location>
</feature>
<organism evidence="11 12">
    <name type="scientific">Komagataella pastoris</name>
    <name type="common">Yeast</name>
    <name type="synonym">Pichia pastoris</name>
    <dbReference type="NCBI Taxonomy" id="4922"/>
    <lineage>
        <taxon>Eukaryota</taxon>
        <taxon>Fungi</taxon>
        <taxon>Dikarya</taxon>
        <taxon>Ascomycota</taxon>
        <taxon>Saccharomycotina</taxon>
        <taxon>Pichiomycetes</taxon>
        <taxon>Pichiales</taxon>
        <taxon>Pichiaceae</taxon>
        <taxon>Komagataella</taxon>
    </lineage>
</organism>
<protein>
    <recommendedName>
        <fullName evidence="10">Alpha-1,3-glucosyltransferase</fullName>
        <ecNumber evidence="10">2.4.1.-</ecNumber>
    </recommendedName>
</protein>
<comment type="subcellular location">
    <subcellularLocation>
        <location evidence="1 10">Endoplasmic reticulum membrane</location>
        <topology evidence="1 10">Multi-pass membrane protein</topology>
    </subcellularLocation>
</comment>
<evidence type="ECO:0000256" key="10">
    <source>
        <dbReference type="RuleBase" id="RU363110"/>
    </source>
</evidence>
<evidence type="ECO:0000256" key="4">
    <source>
        <dbReference type="ARBA" id="ARBA00022676"/>
    </source>
</evidence>
<keyword evidence="9 10" id="KW-0472">Membrane</keyword>
<feature type="transmembrane region" description="Helical" evidence="10">
    <location>
        <begin position="176"/>
        <end position="195"/>
    </location>
</feature>
<keyword evidence="8 10" id="KW-1133">Transmembrane helix</keyword>
<proteinExistence type="inferred from homology"/>
<feature type="transmembrane region" description="Helical" evidence="10">
    <location>
        <begin position="334"/>
        <end position="354"/>
    </location>
</feature>
<keyword evidence="7 10" id="KW-0256">Endoplasmic reticulum</keyword>
<dbReference type="InterPro" id="IPR004856">
    <property type="entry name" value="Glyco_trans_ALG6/ALG8"/>
</dbReference>
<keyword evidence="6 10" id="KW-0812">Transmembrane</keyword>
<evidence type="ECO:0000256" key="5">
    <source>
        <dbReference type="ARBA" id="ARBA00022679"/>
    </source>
</evidence>